<evidence type="ECO:0000313" key="2">
    <source>
        <dbReference type="Proteomes" id="UP001235030"/>
    </source>
</evidence>
<organism evidence="1 2">
    <name type="scientific">Terrisporobacter mayombei</name>
    <dbReference type="NCBI Taxonomy" id="1541"/>
    <lineage>
        <taxon>Bacteria</taxon>
        <taxon>Bacillati</taxon>
        <taxon>Bacillota</taxon>
        <taxon>Clostridia</taxon>
        <taxon>Peptostreptococcales</taxon>
        <taxon>Peptostreptococcaceae</taxon>
        <taxon>Terrisporobacter</taxon>
    </lineage>
</organism>
<dbReference type="EMBL" id="CP101637">
    <property type="protein sequence ID" value="WMT80631.1"/>
    <property type="molecule type" value="Genomic_DNA"/>
</dbReference>
<keyword evidence="2" id="KW-1185">Reference proteome</keyword>
<dbReference type="RefSeq" id="WP_228104864.1">
    <property type="nucleotide sequence ID" value="NZ_CP101637.1"/>
</dbReference>
<reference evidence="1 2" key="1">
    <citation type="submission" date="2022-07" db="EMBL/GenBank/DDBJ databases">
        <title>Genome sequence of Terrisporobacter mayombei DSM6539.</title>
        <authorList>
            <person name="Boeer T."/>
            <person name="Bengelsdorf F.R."/>
            <person name="Daniel R."/>
            <person name="Poehlein A."/>
        </authorList>
    </citation>
    <scope>NUCLEOTIDE SEQUENCE [LARGE SCALE GENOMIC DNA]</scope>
    <source>
        <strain evidence="1 2">DSM 6539</strain>
    </source>
</reference>
<gene>
    <name evidence="1" type="ORF">TEMA_09520</name>
</gene>
<accession>A0ABY9PY72</accession>
<evidence type="ECO:0000313" key="1">
    <source>
        <dbReference type="EMBL" id="WMT80631.1"/>
    </source>
</evidence>
<sequence>MSINGFENQIRWINNALDSLESKIESGDIMESISDLGDLKGEIKELISEAEEVIDVIKNL</sequence>
<dbReference type="Proteomes" id="UP001235030">
    <property type="component" value="Chromosome"/>
</dbReference>
<name>A0ABY9PY72_9FIRM</name>
<protein>
    <submittedName>
        <fullName evidence="1">Uncharacterized protein</fullName>
    </submittedName>
</protein>
<proteinExistence type="predicted"/>